<comment type="caution">
    <text evidence="1">The sequence shown here is derived from an EMBL/GenBank/DDBJ whole genome shotgun (WGS) entry which is preliminary data.</text>
</comment>
<protein>
    <submittedName>
        <fullName evidence="1">Uncharacterized protein</fullName>
    </submittedName>
</protein>
<name>A0ABU6JAF4_9BURK</name>
<gene>
    <name evidence="1" type="ORF">RY831_14785</name>
</gene>
<reference evidence="1 2" key="1">
    <citation type="submission" date="2023-10" db="EMBL/GenBank/DDBJ databases">
        <title>Noviherbaspirillum sp. CPCC 100848 genome assembly.</title>
        <authorList>
            <person name="Li X.Y."/>
            <person name="Fang X.M."/>
        </authorList>
    </citation>
    <scope>NUCLEOTIDE SEQUENCE [LARGE SCALE GENOMIC DNA]</scope>
    <source>
        <strain evidence="1 2">CPCC 100848</strain>
    </source>
</reference>
<dbReference type="EMBL" id="JAWIIV010000011">
    <property type="protein sequence ID" value="MEC4720426.1"/>
    <property type="molecule type" value="Genomic_DNA"/>
</dbReference>
<dbReference type="RefSeq" id="WP_326507145.1">
    <property type="nucleotide sequence ID" value="NZ_JAWIIV010000011.1"/>
</dbReference>
<keyword evidence="2" id="KW-1185">Reference proteome</keyword>
<evidence type="ECO:0000313" key="1">
    <source>
        <dbReference type="EMBL" id="MEC4720426.1"/>
    </source>
</evidence>
<organism evidence="1 2">
    <name type="scientific">Noviherbaspirillum album</name>
    <dbReference type="NCBI Taxonomy" id="3080276"/>
    <lineage>
        <taxon>Bacteria</taxon>
        <taxon>Pseudomonadati</taxon>
        <taxon>Pseudomonadota</taxon>
        <taxon>Betaproteobacteria</taxon>
        <taxon>Burkholderiales</taxon>
        <taxon>Oxalobacteraceae</taxon>
        <taxon>Noviherbaspirillum</taxon>
    </lineage>
</organism>
<proteinExistence type="predicted"/>
<accession>A0ABU6JAF4</accession>
<dbReference type="Proteomes" id="UP001352263">
    <property type="component" value="Unassembled WGS sequence"/>
</dbReference>
<evidence type="ECO:0000313" key="2">
    <source>
        <dbReference type="Proteomes" id="UP001352263"/>
    </source>
</evidence>
<sequence length="81" mass="8768">MLLDILAAGPMERPALAASFGGFVRNSQCHIRIVLANPMMANLGIKPTQHVTSLIMNLTFGRAAGMHTPAWYFADPDVMQA</sequence>